<dbReference type="OrthoDB" id="7068969at2"/>
<proteinExistence type="predicted"/>
<dbReference type="NCBIfam" id="TIGR01764">
    <property type="entry name" value="excise"/>
    <property type="match status" value="1"/>
</dbReference>
<evidence type="ECO:0000259" key="1">
    <source>
        <dbReference type="Pfam" id="PF12728"/>
    </source>
</evidence>
<keyword evidence="3" id="KW-1185">Reference proteome</keyword>
<evidence type="ECO:0000313" key="2">
    <source>
        <dbReference type="EMBL" id="SLM31039.1"/>
    </source>
</evidence>
<dbReference type="EMBL" id="FWEV01000182">
    <property type="protein sequence ID" value="SLM31039.1"/>
    <property type="molecule type" value="Genomic_DNA"/>
</dbReference>
<organism evidence="2 3">
    <name type="scientific">Desulfamplus magnetovallimortis</name>
    <dbReference type="NCBI Taxonomy" id="1246637"/>
    <lineage>
        <taxon>Bacteria</taxon>
        <taxon>Pseudomonadati</taxon>
        <taxon>Thermodesulfobacteriota</taxon>
        <taxon>Desulfobacteria</taxon>
        <taxon>Desulfobacterales</taxon>
        <taxon>Desulfobacteraceae</taxon>
        <taxon>Desulfamplus</taxon>
    </lineage>
</organism>
<dbReference type="Pfam" id="PF12728">
    <property type="entry name" value="HTH_17"/>
    <property type="match status" value="1"/>
</dbReference>
<name>A0A1W1HEX3_9BACT</name>
<evidence type="ECO:0000313" key="3">
    <source>
        <dbReference type="Proteomes" id="UP000191931"/>
    </source>
</evidence>
<dbReference type="InterPro" id="IPR041657">
    <property type="entry name" value="HTH_17"/>
</dbReference>
<dbReference type="InterPro" id="IPR010093">
    <property type="entry name" value="SinI_DNA-bd"/>
</dbReference>
<dbReference type="SUPFAM" id="SSF46955">
    <property type="entry name" value="Putative DNA-binding domain"/>
    <property type="match status" value="1"/>
</dbReference>
<dbReference type="GO" id="GO:0003677">
    <property type="term" value="F:DNA binding"/>
    <property type="evidence" value="ECO:0007669"/>
    <property type="project" value="InterPro"/>
</dbReference>
<protein>
    <recommendedName>
        <fullName evidence="1">Helix-turn-helix domain-containing protein</fullName>
    </recommendedName>
</protein>
<sequence length="78" mass="9333">MNWLNDYWNSSRRLLLLDKIKKLLTTDEAAIYLGVTVQTLANWRHDRKYLKYVKLGRAIRYQKAELDRYIAENTISIS</sequence>
<dbReference type="STRING" id="1246637.MTBBW1_2620003"/>
<accession>A0A1W1HEX3</accession>
<gene>
    <name evidence="2" type="ORF">MTBBW1_2620003</name>
</gene>
<dbReference type="InterPro" id="IPR009061">
    <property type="entry name" value="DNA-bd_dom_put_sf"/>
</dbReference>
<feature type="domain" description="Helix-turn-helix" evidence="1">
    <location>
        <begin position="23"/>
        <end position="73"/>
    </location>
</feature>
<reference evidence="2 3" key="1">
    <citation type="submission" date="2017-03" db="EMBL/GenBank/DDBJ databases">
        <authorList>
            <person name="Afonso C.L."/>
            <person name="Miller P.J."/>
            <person name="Scott M.A."/>
            <person name="Spackman E."/>
            <person name="Goraichik I."/>
            <person name="Dimitrov K.M."/>
            <person name="Suarez D.L."/>
            <person name="Swayne D.E."/>
        </authorList>
    </citation>
    <scope>NUCLEOTIDE SEQUENCE [LARGE SCALE GENOMIC DNA]</scope>
    <source>
        <strain evidence="2">PRJEB14757</strain>
    </source>
</reference>
<dbReference type="Proteomes" id="UP000191931">
    <property type="component" value="Unassembled WGS sequence"/>
</dbReference>
<dbReference type="AlphaFoldDB" id="A0A1W1HEX3"/>